<accession>A0ABQ1ZZU8</accession>
<dbReference type="EMBL" id="BMGY01000006">
    <property type="protein sequence ID" value="GGH81667.1"/>
    <property type="molecule type" value="Genomic_DNA"/>
</dbReference>
<organism evidence="2 3">
    <name type="scientific">Hymenobacter frigidus</name>
    <dbReference type="NCBI Taxonomy" id="1524095"/>
    <lineage>
        <taxon>Bacteria</taxon>
        <taxon>Pseudomonadati</taxon>
        <taxon>Bacteroidota</taxon>
        <taxon>Cytophagia</taxon>
        <taxon>Cytophagales</taxon>
        <taxon>Hymenobacteraceae</taxon>
        <taxon>Hymenobacter</taxon>
    </lineage>
</organism>
<name>A0ABQ1ZZU8_9BACT</name>
<gene>
    <name evidence="2" type="ORF">GCM10011495_08730</name>
</gene>
<comment type="caution">
    <text evidence="2">The sequence shown here is derived from an EMBL/GenBank/DDBJ whole genome shotgun (WGS) entry which is preliminary data.</text>
</comment>
<keyword evidence="1" id="KW-1133">Transmembrane helix</keyword>
<dbReference type="RefSeq" id="WP_188560818.1">
    <property type="nucleotide sequence ID" value="NZ_BMGY01000006.1"/>
</dbReference>
<sequence length="151" mass="17135">MTQNNQTPGDHFGKLAAVYFLFLIATVAIGTSVSSIYSRYHIRQTGISRTGTVYDIEHEISTDTDALVFKVKFDYNGKDYEIHNDSRTIDNRYHLNQKVGVMFISDSPEEAIIDDLREKSLPPLFLIIGLAILAFAIYLLKAERRFALKSL</sequence>
<feature type="transmembrane region" description="Helical" evidence="1">
    <location>
        <begin position="121"/>
        <end position="140"/>
    </location>
</feature>
<evidence type="ECO:0000313" key="2">
    <source>
        <dbReference type="EMBL" id="GGH81667.1"/>
    </source>
</evidence>
<proteinExistence type="predicted"/>
<evidence type="ECO:0000256" key="1">
    <source>
        <dbReference type="SAM" id="Phobius"/>
    </source>
</evidence>
<keyword evidence="3" id="KW-1185">Reference proteome</keyword>
<feature type="transmembrane region" description="Helical" evidence="1">
    <location>
        <begin position="16"/>
        <end position="37"/>
    </location>
</feature>
<evidence type="ECO:0000313" key="3">
    <source>
        <dbReference type="Proteomes" id="UP000637774"/>
    </source>
</evidence>
<evidence type="ECO:0008006" key="4">
    <source>
        <dbReference type="Google" id="ProtNLM"/>
    </source>
</evidence>
<keyword evidence="1" id="KW-0812">Transmembrane</keyword>
<dbReference type="Proteomes" id="UP000637774">
    <property type="component" value="Unassembled WGS sequence"/>
</dbReference>
<protein>
    <recommendedName>
        <fullName evidence="4">DUF3592 domain-containing protein</fullName>
    </recommendedName>
</protein>
<reference evidence="3" key="1">
    <citation type="journal article" date="2019" name="Int. J. Syst. Evol. Microbiol.">
        <title>The Global Catalogue of Microorganisms (GCM) 10K type strain sequencing project: providing services to taxonomists for standard genome sequencing and annotation.</title>
        <authorList>
            <consortium name="The Broad Institute Genomics Platform"/>
            <consortium name="The Broad Institute Genome Sequencing Center for Infectious Disease"/>
            <person name="Wu L."/>
            <person name="Ma J."/>
        </authorList>
    </citation>
    <scope>NUCLEOTIDE SEQUENCE [LARGE SCALE GENOMIC DNA]</scope>
    <source>
        <strain evidence="3">CGMCC 1.14966</strain>
    </source>
</reference>
<keyword evidence="1" id="KW-0472">Membrane</keyword>